<feature type="transmembrane region" description="Helical" evidence="1">
    <location>
        <begin position="430"/>
        <end position="448"/>
    </location>
</feature>
<evidence type="ECO:0000313" key="3">
    <source>
        <dbReference type="Proteomes" id="UP000789901"/>
    </source>
</evidence>
<feature type="transmembrane region" description="Helical" evidence="1">
    <location>
        <begin position="285"/>
        <end position="303"/>
    </location>
</feature>
<keyword evidence="1" id="KW-1133">Transmembrane helix</keyword>
<organism evidence="2 3">
    <name type="scientific">Gigaspora margarita</name>
    <dbReference type="NCBI Taxonomy" id="4874"/>
    <lineage>
        <taxon>Eukaryota</taxon>
        <taxon>Fungi</taxon>
        <taxon>Fungi incertae sedis</taxon>
        <taxon>Mucoromycota</taxon>
        <taxon>Glomeromycotina</taxon>
        <taxon>Glomeromycetes</taxon>
        <taxon>Diversisporales</taxon>
        <taxon>Gigasporaceae</taxon>
        <taxon>Gigaspora</taxon>
    </lineage>
</organism>
<gene>
    <name evidence="2" type="ORF">GMARGA_LOCUS3558</name>
</gene>
<keyword evidence="3" id="KW-1185">Reference proteome</keyword>
<dbReference type="Proteomes" id="UP000789901">
    <property type="component" value="Unassembled WGS sequence"/>
</dbReference>
<evidence type="ECO:0000313" key="2">
    <source>
        <dbReference type="EMBL" id="CAG8529663.1"/>
    </source>
</evidence>
<sequence length="451" mass="50850">MITTIPLVTGDYAILSVNSSSATSLSKPGGLYMTTIFYNKTDISNQILLYQITFFNASFFGLYCDLAPNNIGYMCIVETSYNNSQTLQTTYMKIQFLTSESVTSIDLLSSLPPNISSLGVTSPSIGMQAMVFGGYIFYAMAKNQEYYIWTYDESSNNTGQFGPYPANKYAANPIFNNRFKPLHETNKTEYFKALLQDISEKLPIRPELLTIEYYQYISKNSIENLQFLIRVNTDLGSNLGVVSDLNIMIKHKRITTFSNGLANDLDGTYGFQPQPNIFDNYKKEIIIFFITAAMNFLLYVSTQSSKSKSNIEQKINLAAAGLFVFNQSSFSGIFAFSSASSYPKFSSPSRIIWVIPIAINIILLSYIMHKGGFNQLTFMKSIIILLILCDCEILLLINQKTIDEIFGEKFEKFKIIARRKAFVDILIKNIPQLIILVKVPLLMVYLSACQS</sequence>
<keyword evidence="1" id="KW-0812">Transmembrane</keyword>
<name>A0ABM8W5E6_GIGMA</name>
<proteinExistence type="predicted"/>
<dbReference type="EMBL" id="CAJVQB010001294">
    <property type="protein sequence ID" value="CAG8529663.1"/>
    <property type="molecule type" value="Genomic_DNA"/>
</dbReference>
<feature type="transmembrane region" description="Helical" evidence="1">
    <location>
        <begin position="351"/>
        <end position="369"/>
    </location>
</feature>
<evidence type="ECO:0000256" key="1">
    <source>
        <dbReference type="SAM" id="Phobius"/>
    </source>
</evidence>
<keyword evidence="1" id="KW-0472">Membrane</keyword>
<reference evidence="2 3" key="1">
    <citation type="submission" date="2021-06" db="EMBL/GenBank/DDBJ databases">
        <authorList>
            <person name="Kallberg Y."/>
            <person name="Tangrot J."/>
            <person name="Rosling A."/>
        </authorList>
    </citation>
    <scope>NUCLEOTIDE SEQUENCE [LARGE SCALE GENOMIC DNA]</scope>
    <source>
        <strain evidence="2 3">120-4 pot B 10/14</strain>
    </source>
</reference>
<accession>A0ABM8W5E6</accession>
<comment type="caution">
    <text evidence="2">The sequence shown here is derived from an EMBL/GenBank/DDBJ whole genome shotgun (WGS) entry which is preliminary data.</text>
</comment>
<feature type="transmembrane region" description="Helical" evidence="1">
    <location>
        <begin position="315"/>
        <end position="339"/>
    </location>
</feature>
<protein>
    <submittedName>
        <fullName evidence="2">5130_t:CDS:1</fullName>
    </submittedName>
</protein>